<reference evidence="1 2" key="1">
    <citation type="submission" date="2019-07" db="EMBL/GenBank/DDBJ databases">
        <title>Whole genome shotgun sequence of Chryseobacterium lathyri NBRC 105250.</title>
        <authorList>
            <person name="Hosoyama A."/>
            <person name="Uohara A."/>
            <person name="Ohji S."/>
            <person name="Ichikawa N."/>
        </authorList>
    </citation>
    <scope>NUCLEOTIDE SEQUENCE [LARGE SCALE GENOMIC DNA]</scope>
    <source>
        <strain evidence="1 2">NBRC 105250</strain>
    </source>
</reference>
<evidence type="ECO:0000313" key="2">
    <source>
        <dbReference type="Proteomes" id="UP000321150"/>
    </source>
</evidence>
<dbReference type="EMBL" id="BJYI01000027">
    <property type="protein sequence ID" value="GEN74152.1"/>
    <property type="molecule type" value="Genomic_DNA"/>
</dbReference>
<evidence type="ECO:0000313" key="1">
    <source>
        <dbReference type="EMBL" id="GEN74152.1"/>
    </source>
</evidence>
<dbReference type="Proteomes" id="UP000321150">
    <property type="component" value="Unassembled WGS sequence"/>
</dbReference>
<dbReference type="AlphaFoldDB" id="A0A511YG21"/>
<gene>
    <name evidence="1" type="ORF">CLA01_42240</name>
</gene>
<comment type="caution">
    <text evidence="1">The sequence shown here is derived from an EMBL/GenBank/DDBJ whole genome shotgun (WGS) entry which is preliminary data.</text>
</comment>
<accession>A0A511YG21</accession>
<sequence>MLDFLKFRTFYQKVINNLVNNTDFEQLRSKGNHTTIYQHTMQNIKLECRRSKNTAGNEFIFVDILITPHYYFNGNKHNGNDFNPEDCKEVLTEIFSILKIEPSEFIEMQLINLEYGVNIIPEMNMKNLIEGIIYYKKTPFIFSSSIRTYKITNATPYKQIKAYDKGIQFVNYPQYGIQRNTFRFEVRSKQRKNIRKLGIYSLCDLFCDEVYKKMGESLLSEWENVLIINLEPDLTGLKPSEVKYITEAGTIEYWITKLQNPYRNCYAREVKKYYHKSQNKNNLHHQLKVLILDKIFDLLSGANSTQGIPMKSGLFKNEKIRSD</sequence>
<name>A0A511YG21_9FLAO</name>
<protein>
    <submittedName>
        <fullName evidence="1">Uncharacterized protein</fullName>
    </submittedName>
</protein>
<organism evidence="1 2">
    <name type="scientific">Chryseobacterium lathyri</name>
    <dbReference type="NCBI Taxonomy" id="395933"/>
    <lineage>
        <taxon>Bacteria</taxon>
        <taxon>Pseudomonadati</taxon>
        <taxon>Bacteroidota</taxon>
        <taxon>Flavobacteriia</taxon>
        <taxon>Flavobacteriales</taxon>
        <taxon>Weeksellaceae</taxon>
        <taxon>Chryseobacterium group</taxon>
        <taxon>Chryseobacterium</taxon>
    </lineage>
</organism>
<proteinExistence type="predicted"/>